<dbReference type="Proteomes" id="UP000694423">
    <property type="component" value="Unplaced"/>
</dbReference>
<proteinExistence type="predicted"/>
<feature type="domain" description="Ig-like" evidence="1">
    <location>
        <begin position="24"/>
        <end position="96"/>
    </location>
</feature>
<reference evidence="2" key="2">
    <citation type="submission" date="2025-09" db="UniProtKB">
        <authorList>
            <consortium name="Ensembl"/>
        </authorList>
    </citation>
    <scope>IDENTIFICATION</scope>
</reference>
<keyword evidence="3" id="KW-1185">Reference proteome</keyword>
<evidence type="ECO:0000259" key="1">
    <source>
        <dbReference type="PROSITE" id="PS50835"/>
    </source>
</evidence>
<dbReference type="InterPro" id="IPR036179">
    <property type="entry name" value="Ig-like_dom_sf"/>
</dbReference>
<accession>A0A8C4JZ54</accession>
<dbReference type="SUPFAM" id="SSF48726">
    <property type="entry name" value="Immunoglobulin"/>
    <property type="match status" value="1"/>
</dbReference>
<organism evidence="2 3">
    <name type="scientific">Dromaius novaehollandiae</name>
    <name type="common">Emu</name>
    <dbReference type="NCBI Taxonomy" id="8790"/>
    <lineage>
        <taxon>Eukaryota</taxon>
        <taxon>Metazoa</taxon>
        <taxon>Chordata</taxon>
        <taxon>Craniata</taxon>
        <taxon>Vertebrata</taxon>
        <taxon>Euteleostomi</taxon>
        <taxon>Archelosauria</taxon>
        <taxon>Archosauria</taxon>
        <taxon>Dinosauria</taxon>
        <taxon>Saurischia</taxon>
        <taxon>Theropoda</taxon>
        <taxon>Coelurosauria</taxon>
        <taxon>Aves</taxon>
        <taxon>Palaeognathae</taxon>
        <taxon>Casuariiformes</taxon>
        <taxon>Dromaiidae</taxon>
        <taxon>Dromaius</taxon>
    </lineage>
</organism>
<dbReference type="InterPro" id="IPR013783">
    <property type="entry name" value="Ig-like_fold"/>
</dbReference>
<evidence type="ECO:0000313" key="2">
    <source>
        <dbReference type="Ensembl" id="ENSDNVP00000015311.1"/>
    </source>
</evidence>
<evidence type="ECO:0000313" key="3">
    <source>
        <dbReference type="Proteomes" id="UP000694423"/>
    </source>
</evidence>
<dbReference type="Gene3D" id="2.60.40.10">
    <property type="entry name" value="Immunoglobulins"/>
    <property type="match status" value="1"/>
</dbReference>
<dbReference type="AlphaFoldDB" id="A0A8C4JZ54"/>
<dbReference type="PROSITE" id="PS50835">
    <property type="entry name" value="IG_LIKE"/>
    <property type="match status" value="1"/>
</dbReference>
<protein>
    <recommendedName>
        <fullName evidence="1">Ig-like domain-containing protein</fullName>
    </recommendedName>
</protein>
<dbReference type="Ensembl" id="ENSDNVT00000018402.1">
    <property type="protein sequence ID" value="ENSDNVP00000015311.1"/>
    <property type="gene ID" value="ENSDNVG00000010782.1"/>
</dbReference>
<name>A0A8C4JZ54_DRONO</name>
<dbReference type="InterPro" id="IPR007110">
    <property type="entry name" value="Ig-like_dom"/>
</dbReference>
<reference evidence="2" key="1">
    <citation type="submission" date="2025-08" db="UniProtKB">
        <authorList>
            <consortium name="Ensembl"/>
        </authorList>
    </citation>
    <scope>IDENTIFICATION</scope>
</reference>
<sequence length="153" mass="16687">LHSSIHSPVPSAFVLALKSLKCRPGFTGHGQKDAVLQFPPEMTIQAGHSAALHCNFSTSDPYAYIFWYQQCLTQSPEMLLCVDRCRPCVDSGRFSCLLRAHKCFCMCRMPSSRTVLSLCSEPTPVCTLCNTAQKGLWSALGSGSVLATICVKP</sequence>